<sequence length="55" mass="6402">MLIGGLHRFLFSCTLKIPIQYMLAFFIDCTLNLLVEGHPKTRPNKEQAYAMHHEI</sequence>
<dbReference type="HOGENOM" id="CLU_3035419_0_0_1"/>
<evidence type="ECO:0000313" key="3">
    <source>
        <dbReference type="Proteomes" id="UP000002051"/>
    </source>
</evidence>
<dbReference type="Proteomes" id="UP000002051">
    <property type="component" value="Chromosome 6"/>
</dbReference>
<dbReference type="EnsemblPlants" id="KEH25209">
    <property type="protein sequence ID" value="KEH25209"/>
    <property type="gene ID" value="MTR_6g016360"/>
</dbReference>
<evidence type="ECO:0000313" key="1">
    <source>
        <dbReference type="EMBL" id="KEH25209.1"/>
    </source>
</evidence>
<reference evidence="2" key="3">
    <citation type="submission" date="2015-04" db="UniProtKB">
        <authorList>
            <consortium name="EnsemblPlants"/>
        </authorList>
    </citation>
    <scope>IDENTIFICATION</scope>
    <source>
        <strain evidence="2">cv. Jemalong A17</strain>
    </source>
</reference>
<dbReference type="AlphaFoldDB" id="G7ZV08"/>
<proteinExistence type="predicted"/>
<organism evidence="1 3">
    <name type="scientific">Medicago truncatula</name>
    <name type="common">Barrel medic</name>
    <name type="synonym">Medicago tribuloides</name>
    <dbReference type="NCBI Taxonomy" id="3880"/>
    <lineage>
        <taxon>Eukaryota</taxon>
        <taxon>Viridiplantae</taxon>
        <taxon>Streptophyta</taxon>
        <taxon>Embryophyta</taxon>
        <taxon>Tracheophyta</taxon>
        <taxon>Spermatophyta</taxon>
        <taxon>Magnoliopsida</taxon>
        <taxon>eudicotyledons</taxon>
        <taxon>Gunneridae</taxon>
        <taxon>Pentapetalae</taxon>
        <taxon>rosids</taxon>
        <taxon>fabids</taxon>
        <taxon>Fabales</taxon>
        <taxon>Fabaceae</taxon>
        <taxon>Papilionoideae</taxon>
        <taxon>50 kb inversion clade</taxon>
        <taxon>NPAAA clade</taxon>
        <taxon>Hologalegina</taxon>
        <taxon>IRL clade</taxon>
        <taxon>Trifolieae</taxon>
        <taxon>Medicago</taxon>
    </lineage>
</organism>
<dbReference type="PaxDb" id="3880-AES83046"/>
<protein>
    <submittedName>
        <fullName evidence="1 2">Uncharacterized protein</fullName>
    </submittedName>
</protein>
<dbReference type="EMBL" id="CM001222">
    <property type="protein sequence ID" value="KEH25209.1"/>
    <property type="molecule type" value="Genomic_DNA"/>
</dbReference>
<evidence type="ECO:0000313" key="2">
    <source>
        <dbReference type="EnsemblPlants" id="KEH25209"/>
    </source>
</evidence>
<keyword evidence="3" id="KW-1185">Reference proteome</keyword>
<reference evidence="1 3" key="1">
    <citation type="journal article" date="2011" name="Nature">
        <title>The Medicago genome provides insight into the evolution of rhizobial symbioses.</title>
        <authorList>
            <person name="Young N.D."/>
            <person name="Debelle F."/>
            <person name="Oldroyd G.E."/>
            <person name="Geurts R."/>
            <person name="Cannon S.B."/>
            <person name="Udvardi M.K."/>
            <person name="Benedito V.A."/>
            <person name="Mayer K.F."/>
            <person name="Gouzy J."/>
            <person name="Schoof H."/>
            <person name="Van de Peer Y."/>
            <person name="Proost S."/>
            <person name="Cook D.R."/>
            <person name="Meyers B.C."/>
            <person name="Spannagl M."/>
            <person name="Cheung F."/>
            <person name="De Mita S."/>
            <person name="Krishnakumar V."/>
            <person name="Gundlach H."/>
            <person name="Zhou S."/>
            <person name="Mudge J."/>
            <person name="Bharti A.K."/>
            <person name="Murray J.D."/>
            <person name="Naoumkina M.A."/>
            <person name="Rosen B."/>
            <person name="Silverstein K.A."/>
            <person name="Tang H."/>
            <person name="Rombauts S."/>
            <person name="Zhao P.X."/>
            <person name="Zhou P."/>
            <person name="Barbe V."/>
            <person name="Bardou P."/>
            <person name="Bechner M."/>
            <person name="Bellec A."/>
            <person name="Berger A."/>
            <person name="Berges H."/>
            <person name="Bidwell S."/>
            <person name="Bisseling T."/>
            <person name="Choisne N."/>
            <person name="Couloux A."/>
            <person name="Denny R."/>
            <person name="Deshpande S."/>
            <person name="Dai X."/>
            <person name="Doyle J.J."/>
            <person name="Dudez A.M."/>
            <person name="Farmer A.D."/>
            <person name="Fouteau S."/>
            <person name="Franken C."/>
            <person name="Gibelin C."/>
            <person name="Gish J."/>
            <person name="Goldstein S."/>
            <person name="Gonzalez A.J."/>
            <person name="Green P.J."/>
            <person name="Hallab A."/>
            <person name="Hartog M."/>
            <person name="Hua A."/>
            <person name="Humphray S.J."/>
            <person name="Jeong D.H."/>
            <person name="Jing Y."/>
            <person name="Jocker A."/>
            <person name="Kenton S.M."/>
            <person name="Kim D.J."/>
            <person name="Klee K."/>
            <person name="Lai H."/>
            <person name="Lang C."/>
            <person name="Lin S."/>
            <person name="Macmil S.L."/>
            <person name="Magdelenat G."/>
            <person name="Matthews L."/>
            <person name="McCorrison J."/>
            <person name="Monaghan E.L."/>
            <person name="Mun J.H."/>
            <person name="Najar F.Z."/>
            <person name="Nicholson C."/>
            <person name="Noirot C."/>
            <person name="O'Bleness M."/>
            <person name="Paule C.R."/>
            <person name="Poulain J."/>
            <person name="Prion F."/>
            <person name="Qin B."/>
            <person name="Qu C."/>
            <person name="Retzel E.F."/>
            <person name="Riddle C."/>
            <person name="Sallet E."/>
            <person name="Samain S."/>
            <person name="Samson N."/>
            <person name="Sanders I."/>
            <person name="Saurat O."/>
            <person name="Scarpelli C."/>
            <person name="Schiex T."/>
            <person name="Segurens B."/>
            <person name="Severin A.J."/>
            <person name="Sherrier D.J."/>
            <person name="Shi R."/>
            <person name="Sims S."/>
            <person name="Singer S.R."/>
            <person name="Sinharoy S."/>
            <person name="Sterck L."/>
            <person name="Viollet A."/>
            <person name="Wang B.B."/>
            <person name="Wang K."/>
            <person name="Wang M."/>
            <person name="Wang X."/>
            <person name="Warfsmann J."/>
            <person name="Weissenbach J."/>
            <person name="White D.D."/>
            <person name="White J.D."/>
            <person name="Wiley G.B."/>
            <person name="Wincker P."/>
            <person name="Xing Y."/>
            <person name="Yang L."/>
            <person name="Yao Z."/>
            <person name="Ying F."/>
            <person name="Zhai J."/>
            <person name="Zhou L."/>
            <person name="Zuber A."/>
            <person name="Denarie J."/>
            <person name="Dixon R.A."/>
            <person name="May G.D."/>
            <person name="Schwartz D.C."/>
            <person name="Rogers J."/>
            <person name="Quetier F."/>
            <person name="Town C.D."/>
            <person name="Roe B.A."/>
        </authorList>
    </citation>
    <scope>NUCLEOTIDE SEQUENCE [LARGE SCALE GENOMIC DNA]</scope>
    <source>
        <strain evidence="1">A17</strain>
        <strain evidence="2 3">cv. Jemalong A17</strain>
    </source>
</reference>
<gene>
    <name evidence="1" type="ordered locus">MTR_6g016360</name>
</gene>
<name>G7ZV08_MEDTR</name>
<accession>G7ZV08</accession>
<reference evidence="1 3" key="2">
    <citation type="journal article" date="2014" name="BMC Genomics">
        <title>An improved genome release (version Mt4.0) for the model legume Medicago truncatula.</title>
        <authorList>
            <person name="Tang H."/>
            <person name="Krishnakumar V."/>
            <person name="Bidwell S."/>
            <person name="Rosen B."/>
            <person name="Chan A."/>
            <person name="Zhou S."/>
            <person name="Gentzbittel L."/>
            <person name="Childs K.L."/>
            <person name="Yandell M."/>
            <person name="Gundlach H."/>
            <person name="Mayer K.F."/>
            <person name="Schwartz D.C."/>
            <person name="Town C.D."/>
        </authorList>
    </citation>
    <scope>GENOME REANNOTATION</scope>
    <source>
        <strain evidence="1">A17</strain>
        <strain evidence="2 3">cv. Jemalong A17</strain>
    </source>
</reference>